<accession>A0ABZ2L4H2</accession>
<reference evidence="2" key="1">
    <citation type="submission" date="2021-12" db="EMBL/GenBank/DDBJ databases">
        <title>Discovery of the Pendulisporaceae a myxobacterial family with distinct sporulation behavior and unique specialized metabolism.</title>
        <authorList>
            <person name="Garcia R."/>
            <person name="Popoff A."/>
            <person name="Bader C.D."/>
            <person name="Loehr J."/>
            <person name="Walesch S."/>
            <person name="Walt C."/>
            <person name="Boldt J."/>
            <person name="Bunk B."/>
            <person name="Haeckl F.J.F.P.J."/>
            <person name="Gunesch A.P."/>
            <person name="Birkelbach J."/>
            <person name="Nuebel U."/>
            <person name="Pietschmann T."/>
            <person name="Bach T."/>
            <person name="Mueller R."/>
        </authorList>
    </citation>
    <scope>NUCLEOTIDE SEQUENCE</scope>
    <source>
        <strain evidence="2">MSr11367</strain>
    </source>
</reference>
<protein>
    <submittedName>
        <fullName evidence="2">Uncharacterized protein</fullName>
    </submittedName>
</protein>
<proteinExistence type="predicted"/>
<dbReference type="Proteomes" id="UP001374803">
    <property type="component" value="Chromosome"/>
</dbReference>
<keyword evidence="3" id="KW-1185">Reference proteome</keyword>
<dbReference type="RefSeq" id="WP_394833756.1">
    <property type="nucleotide sequence ID" value="NZ_CP089929.1"/>
</dbReference>
<dbReference type="EMBL" id="CP089983">
    <property type="protein sequence ID" value="WXB04121.1"/>
    <property type="molecule type" value="Genomic_DNA"/>
</dbReference>
<feature type="region of interest" description="Disordered" evidence="1">
    <location>
        <begin position="1"/>
        <end position="23"/>
    </location>
</feature>
<evidence type="ECO:0000313" key="3">
    <source>
        <dbReference type="Proteomes" id="UP001374803"/>
    </source>
</evidence>
<evidence type="ECO:0000256" key="1">
    <source>
        <dbReference type="SAM" id="MobiDB-lite"/>
    </source>
</evidence>
<gene>
    <name evidence="2" type="ORF">LVJ94_45350</name>
</gene>
<organism evidence="2 3">
    <name type="scientific">Pendulispora rubella</name>
    <dbReference type="NCBI Taxonomy" id="2741070"/>
    <lineage>
        <taxon>Bacteria</taxon>
        <taxon>Pseudomonadati</taxon>
        <taxon>Myxococcota</taxon>
        <taxon>Myxococcia</taxon>
        <taxon>Myxococcales</taxon>
        <taxon>Sorangiineae</taxon>
        <taxon>Pendulisporaceae</taxon>
        <taxon>Pendulispora</taxon>
    </lineage>
</organism>
<evidence type="ECO:0000313" key="2">
    <source>
        <dbReference type="EMBL" id="WXB04121.1"/>
    </source>
</evidence>
<sequence>MSAELDSLETPYEQSQAKETVEFGDGEEVTKEFVTTSFSLVTPPRIKASFSREGLTSRVVKLFKKEVQVGDPTFDDVVYISTDTPAETAAFLKSDDVRATILQAVTDGGNIVIDERDIVTKIPSQDGGDDKPLANLVRAVLKA</sequence>
<name>A0ABZ2L4H2_9BACT</name>